<evidence type="ECO:0000313" key="3">
    <source>
        <dbReference type="Proteomes" id="UP001634393"/>
    </source>
</evidence>
<dbReference type="EMBL" id="JBJXBP010000003">
    <property type="protein sequence ID" value="KAL3840714.1"/>
    <property type="molecule type" value="Genomic_DNA"/>
</dbReference>
<protein>
    <recommendedName>
        <fullName evidence="1">Protein kinase domain-containing protein</fullName>
    </recommendedName>
</protein>
<dbReference type="InterPro" id="IPR001245">
    <property type="entry name" value="Ser-Thr/Tyr_kinase_cat_dom"/>
</dbReference>
<dbReference type="CDD" id="cd06410">
    <property type="entry name" value="PB1_UP2"/>
    <property type="match status" value="1"/>
</dbReference>
<dbReference type="PANTHER" id="PTHR23257:SF797">
    <property type="entry name" value="KINASE SUPERFAMILY WITH OCTICOSAPEPTIDE_PHOX_BEM1P DOMAIN-CONTAINING PROTEIN"/>
    <property type="match status" value="1"/>
</dbReference>
<dbReference type="CDD" id="cd13999">
    <property type="entry name" value="STKc_MAP3K-like"/>
    <property type="match status" value="1"/>
</dbReference>
<dbReference type="Gene3D" id="3.30.200.20">
    <property type="entry name" value="Phosphorylase Kinase, domain 1"/>
    <property type="match status" value="1"/>
</dbReference>
<dbReference type="FunFam" id="3.10.20.90:FF:000058">
    <property type="entry name" value="Octicosapeptide/phox/Bem1p domain kinase superfamily protein"/>
    <property type="match status" value="1"/>
</dbReference>
<dbReference type="SUPFAM" id="SSF56112">
    <property type="entry name" value="Protein kinase-like (PK-like)"/>
    <property type="match status" value="1"/>
</dbReference>
<dbReference type="SMART" id="SM00666">
    <property type="entry name" value="PB1"/>
    <property type="match status" value="1"/>
</dbReference>
<organism evidence="2 3">
    <name type="scientific">Penstemon smallii</name>
    <dbReference type="NCBI Taxonomy" id="265156"/>
    <lineage>
        <taxon>Eukaryota</taxon>
        <taxon>Viridiplantae</taxon>
        <taxon>Streptophyta</taxon>
        <taxon>Embryophyta</taxon>
        <taxon>Tracheophyta</taxon>
        <taxon>Spermatophyta</taxon>
        <taxon>Magnoliopsida</taxon>
        <taxon>eudicotyledons</taxon>
        <taxon>Gunneridae</taxon>
        <taxon>Pentapetalae</taxon>
        <taxon>asterids</taxon>
        <taxon>lamiids</taxon>
        <taxon>Lamiales</taxon>
        <taxon>Plantaginaceae</taxon>
        <taxon>Cheloneae</taxon>
        <taxon>Penstemon</taxon>
    </lineage>
</organism>
<dbReference type="SMART" id="SM00220">
    <property type="entry name" value="S_TKc"/>
    <property type="match status" value="1"/>
</dbReference>
<dbReference type="Gene3D" id="1.10.510.10">
    <property type="entry name" value="Transferase(Phosphotransferase) domain 1"/>
    <property type="match status" value="1"/>
</dbReference>
<dbReference type="AlphaFoldDB" id="A0ABD3TU66"/>
<dbReference type="SUPFAM" id="SSF54277">
    <property type="entry name" value="CAD &amp; PB1 domains"/>
    <property type="match status" value="1"/>
</dbReference>
<comment type="caution">
    <text evidence="2">The sequence shown here is derived from an EMBL/GenBank/DDBJ whole genome shotgun (WGS) entry which is preliminary data.</text>
</comment>
<dbReference type="Pfam" id="PF00564">
    <property type="entry name" value="PB1"/>
    <property type="match status" value="1"/>
</dbReference>
<dbReference type="PROSITE" id="PS50011">
    <property type="entry name" value="PROTEIN_KINASE_DOM"/>
    <property type="match status" value="1"/>
</dbReference>
<gene>
    <name evidence="2" type="ORF">ACJIZ3_025305</name>
</gene>
<proteinExistence type="predicted"/>
<dbReference type="InterPro" id="IPR011009">
    <property type="entry name" value="Kinase-like_dom_sf"/>
</dbReference>
<dbReference type="InterPro" id="IPR000719">
    <property type="entry name" value="Prot_kinase_dom"/>
</dbReference>
<evidence type="ECO:0000313" key="2">
    <source>
        <dbReference type="EMBL" id="KAL3840714.1"/>
    </source>
</evidence>
<reference evidence="2 3" key="1">
    <citation type="submission" date="2024-12" db="EMBL/GenBank/DDBJ databases">
        <title>The unique morphological basis and parallel evolutionary history of personate flowers in Penstemon.</title>
        <authorList>
            <person name="Depatie T.H."/>
            <person name="Wessinger C.A."/>
        </authorList>
    </citation>
    <scope>NUCLEOTIDE SEQUENCE [LARGE SCALE GENOMIC DNA]</scope>
    <source>
        <strain evidence="2">WTNN_2</strain>
        <tissue evidence="2">Leaf</tissue>
    </source>
</reference>
<dbReference type="Gene3D" id="3.10.20.90">
    <property type="entry name" value="Phosphatidylinositol 3-kinase Catalytic Subunit, Chain A, domain 1"/>
    <property type="match status" value="1"/>
</dbReference>
<dbReference type="InterPro" id="IPR050167">
    <property type="entry name" value="Ser_Thr_protein_kinase"/>
</dbReference>
<dbReference type="InterPro" id="IPR008271">
    <property type="entry name" value="Ser/Thr_kinase_AS"/>
</dbReference>
<dbReference type="PRINTS" id="PR00109">
    <property type="entry name" value="TYRKINASE"/>
</dbReference>
<accession>A0ABD3TU66</accession>
<dbReference type="PANTHER" id="PTHR23257">
    <property type="entry name" value="SERINE-THREONINE PROTEIN KINASE"/>
    <property type="match status" value="1"/>
</dbReference>
<evidence type="ECO:0000259" key="1">
    <source>
        <dbReference type="PROSITE" id="PS50011"/>
    </source>
</evidence>
<sequence>MAFDKNAVPKDFLTSSRRPIDGFYPNPLRNVVGNPNTTPALYCPSTMPDSSFMPLGFNNGAPKVCTGNYSPILGTRAGGNASDFSSDECSDDSVSGEMVKFLCSFGGKILPRPSDGALRYVGGQTRIISVRKNLTFGELVKKMTDIYAQHVVIKYQLPDEDLDALVVVSCTDDLENMMDEYEKFIERCLDGSPKLRIFLFSYSDLESSDLVHIGDLQVGEQKYVEAVNGIMEGNIGCIGSDAASSSQTSDFNGTEGVDFVGHSHGEVISIPCSYGLSAIEHSRMMCLDPNPVVYTTDACSAPLSIPSMVRCGLPEQEVGRYVPLSVPQSLPGVSFPVSSPYVPAAYIDPRQETLSRANYVQHNTSQMGFPASSFASTRPIAVPTVVPMQQARLEHYPAERRVVERVLQLPNGQGYNASHAQVPIKQGGLYDRFQLPNSEQMALSEGSGSVLPDRGLHLDNRGLPMTRPIVAGTLGEGKIAQLPRPQAHESVKIHTNGIGVSQYVHIPPQRENLEHSKVTLPQNVMMSSGAQSPYDVFSPNTPQPCHVDAVQHFVPQPQFKVVQDTTTIHNRPYNNNVVHEGLKNYYGKIRGGVPKDDSTSLALDRLRQIDGRLENLQIRPSTILAKNEQNKSVLDPRNAAESYQVSVPPPPPLHNVNLYPHRVVKSFVADAAAAENSVHPPIGEWQDTVPWSQSRIPGDEECVAFNENNTSYISPSNRVPDNSAPSLFSNQDTWNLRPEVHFPPPKHSKIPIRKEKAVLSNKGLAEELIKQELQASDSPPIAKQIGEVQRANVEIQQRDKLEDIKTKLTKKINHGIPASDSIGRLQIIKNSDLEELQELGVGTIGTVYHGKWRGTDVAIKRINDRCFAGKPSDQERMVSLLTHCYRDDFWNEAIKLADLHHPNVVTFYGVVFDGLDDSVATVTEYMVNGSLRNVLQKSERPLDKHKRVLISMDVAFGMEYLHGKNIVHFDLKSDNLLVNLRDPQRPICKVGDLGLSKVKCQTLISGGVRGTLPWMAPELLNGGSSSLVSDKVDVFSFGIVMWELLTGKEPYTDLHYGAIIGGIMSNTLRPPVPETCDPEWRVLMERCWTSEPSKRPNFTEVANELRVMAAKLPPNTTAISISELNKIPSSKADRYI</sequence>
<keyword evidence="3" id="KW-1185">Reference proteome</keyword>
<dbReference type="InterPro" id="IPR000270">
    <property type="entry name" value="PB1_dom"/>
</dbReference>
<dbReference type="Pfam" id="PF07714">
    <property type="entry name" value="PK_Tyr_Ser-Thr"/>
    <property type="match status" value="1"/>
</dbReference>
<dbReference type="Proteomes" id="UP001634393">
    <property type="component" value="Unassembled WGS sequence"/>
</dbReference>
<dbReference type="PROSITE" id="PS00108">
    <property type="entry name" value="PROTEIN_KINASE_ST"/>
    <property type="match status" value="1"/>
</dbReference>
<name>A0ABD3TU66_9LAMI</name>
<feature type="domain" description="Protein kinase" evidence="1">
    <location>
        <begin position="833"/>
        <end position="1107"/>
    </location>
</feature>